<evidence type="ECO:0000313" key="5">
    <source>
        <dbReference type="EMBL" id="MFD2274858.1"/>
    </source>
</evidence>
<sequence>MYRSVLITGASAGLGEEFARQLAGNCDQMILIARREDRLLSLASDLKEAFPHLDVLHFAVDLIDREERTKFIQLLADHGAKPDLIINNAGMGDYGEFAHAEWEKLEQMLELNINALTQLTHALLPSMMQRNFGDIINVSSLASVLPIPDFAVYAATKAYVSSFSEAIRMELKESNINVLALCPGPVHTEFGKVAMRGEEKNKIPGSEFFYTDKVQVVAEALEGLQKQKARVYPGWKIGLAALAISAIPLVGLRLIMGTRPRREG</sequence>
<dbReference type="Proteomes" id="UP001597297">
    <property type="component" value="Unassembled WGS sequence"/>
</dbReference>
<accession>A0ABW5DYX2</accession>
<evidence type="ECO:0000313" key="6">
    <source>
        <dbReference type="Proteomes" id="UP001597297"/>
    </source>
</evidence>
<dbReference type="PIRSF" id="PIRSF000126">
    <property type="entry name" value="11-beta-HSD1"/>
    <property type="match status" value="1"/>
</dbReference>
<keyword evidence="4" id="KW-1133">Transmembrane helix</keyword>
<dbReference type="GO" id="GO:0016491">
    <property type="term" value="F:oxidoreductase activity"/>
    <property type="evidence" value="ECO:0007669"/>
    <property type="project" value="UniProtKB-KW"/>
</dbReference>
<keyword evidence="6" id="KW-1185">Reference proteome</keyword>
<dbReference type="RefSeq" id="WP_377092486.1">
    <property type="nucleotide sequence ID" value="NZ_JBHSJM010000001.1"/>
</dbReference>
<evidence type="ECO:0000256" key="3">
    <source>
        <dbReference type="RuleBase" id="RU000363"/>
    </source>
</evidence>
<proteinExistence type="inferred from homology"/>
<evidence type="ECO:0000256" key="4">
    <source>
        <dbReference type="SAM" id="Phobius"/>
    </source>
</evidence>
<keyword evidence="4" id="KW-0812">Transmembrane</keyword>
<dbReference type="InterPro" id="IPR020904">
    <property type="entry name" value="Sc_DH/Rdtase_CS"/>
</dbReference>
<dbReference type="PRINTS" id="PR00081">
    <property type="entry name" value="GDHRDH"/>
</dbReference>
<dbReference type="SUPFAM" id="SSF51735">
    <property type="entry name" value="NAD(P)-binding Rossmann-fold domains"/>
    <property type="match status" value="1"/>
</dbReference>
<organism evidence="5 6">
    <name type="scientific">Rubritalea spongiae</name>
    <dbReference type="NCBI Taxonomy" id="430797"/>
    <lineage>
        <taxon>Bacteria</taxon>
        <taxon>Pseudomonadati</taxon>
        <taxon>Verrucomicrobiota</taxon>
        <taxon>Verrucomicrobiia</taxon>
        <taxon>Verrucomicrobiales</taxon>
        <taxon>Rubritaleaceae</taxon>
        <taxon>Rubritalea</taxon>
    </lineage>
</organism>
<keyword evidence="2 5" id="KW-0560">Oxidoreductase</keyword>
<dbReference type="PRINTS" id="PR00080">
    <property type="entry name" value="SDRFAMILY"/>
</dbReference>
<gene>
    <name evidence="5" type="ORF">ACFSQZ_00090</name>
</gene>
<dbReference type="EMBL" id="JBHUJC010000001">
    <property type="protein sequence ID" value="MFD2274858.1"/>
    <property type="molecule type" value="Genomic_DNA"/>
</dbReference>
<reference evidence="6" key="1">
    <citation type="journal article" date="2019" name="Int. J. Syst. Evol. Microbiol.">
        <title>The Global Catalogue of Microorganisms (GCM) 10K type strain sequencing project: providing services to taxonomists for standard genome sequencing and annotation.</title>
        <authorList>
            <consortium name="The Broad Institute Genomics Platform"/>
            <consortium name="The Broad Institute Genome Sequencing Center for Infectious Disease"/>
            <person name="Wu L."/>
            <person name="Ma J."/>
        </authorList>
    </citation>
    <scope>NUCLEOTIDE SEQUENCE [LARGE SCALE GENOMIC DNA]</scope>
    <source>
        <strain evidence="6">JCM 16545</strain>
    </source>
</reference>
<dbReference type="Pfam" id="PF00106">
    <property type="entry name" value="adh_short"/>
    <property type="match status" value="1"/>
</dbReference>
<dbReference type="EC" id="1.-.-.-" evidence="5"/>
<keyword evidence="4" id="KW-0472">Membrane</keyword>
<evidence type="ECO:0000256" key="1">
    <source>
        <dbReference type="ARBA" id="ARBA00006484"/>
    </source>
</evidence>
<evidence type="ECO:0000256" key="2">
    <source>
        <dbReference type="ARBA" id="ARBA00023002"/>
    </source>
</evidence>
<comment type="caution">
    <text evidence="5">The sequence shown here is derived from an EMBL/GenBank/DDBJ whole genome shotgun (WGS) entry which is preliminary data.</text>
</comment>
<protein>
    <submittedName>
        <fullName evidence="5">SDR family NAD(P)-dependent oxidoreductase</fullName>
        <ecNumber evidence="5">1.-.-.-</ecNumber>
    </submittedName>
</protein>
<dbReference type="Gene3D" id="3.40.50.720">
    <property type="entry name" value="NAD(P)-binding Rossmann-like Domain"/>
    <property type="match status" value="1"/>
</dbReference>
<feature type="transmembrane region" description="Helical" evidence="4">
    <location>
        <begin position="235"/>
        <end position="255"/>
    </location>
</feature>
<name>A0ABW5DYX2_9BACT</name>
<comment type="similarity">
    <text evidence="1 3">Belongs to the short-chain dehydrogenases/reductases (SDR) family.</text>
</comment>
<dbReference type="PANTHER" id="PTHR44196:SF2">
    <property type="entry name" value="SHORT-CHAIN DEHYDROGENASE-RELATED"/>
    <property type="match status" value="1"/>
</dbReference>
<dbReference type="PANTHER" id="PTHR44196">
    <property type="entry name" value="DEHYDROGENASE/REDUCTASE SDR FAMILY MEMBER 7B"/>
    <property type="match status" value="1"/>
</dbReference>
<dbReference type="InterPro" id="IPR036291">
    <property type="entry name" value="NAD(P)-bd_dom_sf"/>
</dbReference>
<dbReference type="PROSITE" id="PS00061">
    <property type="entry name" value="ADH_SHORT"/>
    <property type="match status" value="1"/>
</dbReference>
<dbReference type="InterPro" id="IPR002347">
    <property type="entry name" value="SDR_fam"/>
</dbReference>